<accession>A0A087TI23</accession>
<dbReference type="OrthoDB" id="8039240at2759"/>
<dbReference type="EMBL" id="KK115314">
    <property type="protein sequence ID" value="KFM64762.1"/>
    <property type="molecule type" value="Genomic_DNA"/>
</dbReference>
<feature type="non-terminal residue" evidence="1">
    <location>
        <position position="55"/>
    </location>
</feature>
<organism evidence="1 2">
    <name type="scientific">Stegodyphus mimosarum</name>
    <name type="common">African social velvet spider</name>
    <dbReference type="NCBI Taxonomy" id="407821"/>
    <lineage>
        <taxon>Eukaryota</taxon>
        <taxon>Metazoa</taxon>
        <taxon>Ecdysozoa</taxon>
        <taxon>Arthropoda</taxon>
        <taxon>Chelicerata</taxon>
        <taxon>Arachnida</taxon>
        <taxon>Araneae</taxon>
        <taxon>Araneomorphae</taxon>
        <taxon>Entelegynae</taxon>
        <taxon>Eresoidea</taxon>
        <taxon>Eresidae</taxon>
        <taxon>Stegodyphus</taxon>
    </lineage>
</organism>
<sequence>MSYKHFFFFFKLRYLHFDNIGTCIVRKESGKLAPTREFFEDFVNNCQKYYTVTIL</sequence>
<dbReference type="Proteomes" id="UP000054359">
    <property type="component" value="Unassembled WGS sequence"/>
</dbReference>
<protein>
    <submittedName>
        <fullName evidence="1">Uncharacterized protein</fullName>
    </submittedName>
</protein>
<name>A0A087TI23_STEMI</name>
<evidence type="ECO:0000313" key="1">
    <source>
        <dbReference type="EMBL" id="KFM64762.1"/>
    </source>
</evidence>
<reference evidence="1 2" key="1">
    <citation type="submission" date="2013-11" db="EMBL/GenBank/DDBJ databases">
        <title>Genome sequencing of Stegodyphus mimosarum.</title>
        <authorList>
            <person name="Bechsgaard J."/>
        </authorList>
    </citation>
    <scope>NUCLEOTIDE SEQUENCE [LARGE SCALE GENOMIC DNA]</scope>
</reference>
<gene>
    <name evidence="1" type="ORF">X975_20127</name>
</gene>
<keyword evidence="2" id="KW-1185">Reference proteome</keyword>
<proteinExistence type="predicted"/>
<evidence type="ECO:0000313" key="2">
    <source>
        <dbReference type="Proteomes" id="UP000054359"/>
    </source>
</evidence>
<dbReference type="AlphaFoldDB" id="A0A087TI23"/>